<keyword evidence="1" id="KW-1133">Transmembrane helix</keyword>
<keyword evidence="3" id="KW-1185">Reference proteome</keyword>
<dbReference type="RefSeq" id="WP_345063726.1">
    <property type="nucleotide sequence ID" value="NZ_BAABEX010000012.1"/>
</dbReference>
<proteinExistence type="predicted"/>
<evidence type="ECO:0000313" key="2">
    <source>
        <dbReference type="EMBL" id="GAA4424591.1"/>
    </source>
</evidence>
<keyword evidence="1" id="KW-0472">Membrane</keyword>
<dbReference type="Proteomes" id="UP001501788">
    <property type="component" value="Unassembled WGS sequence"/>
</dbReference>
<protein>
    <submittedName>
        <fullName evidence="2">Uncharacterized protein</fullName>
    </submittedName>
</protein>
<evidence type="ECO:0000256" key="1">
    <source>
        <dbReference type="SAM" id="Phobius"/>
    </source>
</evidence>
<accession>A0ABP8L991</accession>
<sequence length="196" mass="22104">MDVNQVGQEISKGLSSVGSSSEICLFWIDSWFTCMTKAEWASWAQVFGSLLAVFVAGAIPYWQKWRADKEGFIRARQCLLMQCSLIEQLRRMAVAAGGKPQIVFKPARNLCVNLASMYDEVRLPPLSLRQLAVWRASRENIYRLAELVDRVCGGSMSDDSLIEAIDLLFESSKNQLNDFGIKAKREEEVIWSSANQ</sequence>
<keyword evidence="1" id="KW-0812">Transmembrane</keyword>
<dbReference type="EMBL" id="BAABEX010000012">
    <property type="protein sequence ID" value="GAA4424591.1"/>
    <property type="molecule type" value="Genomic_DNA"/>
</dbReference>
<organism evidence="2 3">
    <name type="scientific">Acidovorax lacteus</name>
    <dbReference type="NCBI Taxonomy" id="1924988"/>
    <lineage>
        <taxon>Bacteria</taxon>
        <taxon>Pseudomonadati</taxon>
        <taxon>Pseudomonadota</taxon>
        <taxon>Betaproteobacteria</taxon>
        <taxon>Burkholderiales</taxon>
        <taxon>Comamonadaceae</taxon>
        <taxon>Acidovorax</taxon>
    </lineage>
</organism>
<comment type="caution">
    <text evidence="2">The sequence shown here is derived from an EMBL/GenBank/DDBJ whole genome shotgun (WGS) entry which is preliminary data.</text>
</comment>
<name>A0ABP8L991_9BURK</name>
<evidence type="ECO:0000313" key="3">
    <source>
        <dbReference type="Proteomes" id="UP001501788"/>
    </source>
</evidence>
<reference evidence="3" key="1">
    <citation type="journal article" date="2019" name="Int. J. Syst. Evol. Microbiol.">
        <title>The Global Catalogue of Microorganisms (GCM) 10K type strain sequencing project: providing services to taxonomists for standard genome sequencing and annotation.</title>
        <authorList>
            <consortium name="The Broad Institute Genomics Platform"/>
            <consortium name="The Broad Institute Genome Sequencing Center for Infectious Disease"/>
            <person name="Wu L."/>
            <person name="Ma J."/>
        </authorList>
    </citation>
    <scope>NUCLEOTIDE SEQUENCE [LARGE SCALE GENOMIC DNA]</scope>
    <source>
        <strain evidence="3">JCM 31890</strain>
    </source>
</reference>
<gene>
    <name evidence="2" type="ORF">GCM10023090_18350</name>
</gene>
<feature type="transmembrane region" description="Helical" evidence="1">
    <location>
        <begin position="40"/>
        <end position="62"/>
    </location>
</feature>